<evidence type="ECO:0000259" key="13">
    <source>
        <dbReference type="PROSITE" id="PS50885"/>
    </source>
</evidence>
<proteinExistence type="predicted"/>
<dbReference type="InterPro" id="IPR050428">
    <property type="entry name" value="TCS_sensor_his_kinase"/>
</dbReference>
<dbReference type="Pfam" id="PF02518">
    <property type="entry name" value="HATPase_c"/>
    <property type="match status" value="1"/>
</dbReference>
<evidence type="ECO:0000256" key="1">
    <source>
        <dbReference type="ARBA" id="ARBA00000085"/>
    </source>
</evidence>
<evidence type="ECO:0000256" key="2">
    <source>
        <dbReference type="ARBA" id="ARBA00004236"/>
    </source>
</evidence>
<evidence type="ECO:0000256" key="7">
    <source>
        <dbReference type="ARBA" id="ARBA00022777"/>
    </source>
</evidence>
<dbReference type="AlphaFoldDB" id="A0A1Q2CK09"/>
<comment type="subcellular location">
    <subcellularLocation>
        <location evidence="2">Cell membrane</location>
    </subcellularLocation>
</comment>
<keyword evidence="9" id="KW-0902">Two-component regulatory system</keyword>
<sequence>MADRRGLGRLPGGGTRWRITLAVASLSLLAFTAFSLLAYLAVERSQRDRLNDQAVQELGFHMAQSATCAFDGPDFANLPYEISAAGRVLVSSPLLAPHEVSGPVMPESASPLTLQAGEPGSMSFFRTELTFPTSGQPNDLNGQRVPIVYADLAAPDSAACAERLPAGAKTMRVLVVQVDYQVRDVLRPIGQLLMWAIPVATVIAAAAAWWSAGRALGPVDQIRRRLSDVVTARAAPRVREPGTGDELDDLAAAVNAALDRLEGSDARQRTFIADAAHELRSPVATIRSTLEVARLYPDAESGQEAMESVDRQSARLAILVDSLLLLEALEAPPTGEPGSTDLGSLVEAAIEGVQPTRVPVTLTVASGLAAVRGDGNELARAVTNLLDNALRHASTRVDVVASVEQDMIRLEVRNDGEPIAEADRERIFDRLVRLDASRSSATGGAGIGLAIVRRAAERAGGSVEATETAGMTTFVLRLPVAPPPT</sequence>
<evidence type="ECO:0000313" key="14">
    <source>
        <dbReference type="EMBL" id="AQP46442.1"/>
    </source>
</evidence>
<dbReference type="InterPro" id="IPR003594">
    <property type="entry name" value="HATPase_dom"/>
</dbReference>
<evidence type="ECO:0000256" key="10">
    <source>
        <dbReference type="ARBA" id="ARBA00023136"/>
    </source>
</evidence>
<dbReference type="SMART" id="SM00304">
    <property type="entry name" value="HAMP"/>
    <property type="match status" value="1"/>
</dbReference>
<dbReference type="PANTHER" id="PTHR45436:SF5">
    <property type="entry name" value="SENSOR HISTIDINE KINASE TRCS"/>
    <property type="match status" value="1"/>
</dbReference>
<dbReference type="Proteomes" id="UP000188145">
    <property type="component" value="Chromosome"/>
</dbReference>
<dbReference type="Gene3D" id="1.10.287.130">
    <property type="match status" value="1"/>
</dbReference>
<comment type="catalytic activity">
    <reaction evidence="1">
        <text>ATP + protein L-histidine = ADP + protein N-phospho-L-histidine.</text>
        <dbReference type="EC" id="2.7.13.3"/>
    </reaction>
</comment>
<keyword evidence="10 11" id="KW-0472">Membrane</keyword>
<evidence type="ECO:0000256" key="6">
    <source>
        <dbReference type="ARBA" id="ARBA00022692"/>
    </source>
</evidence>
<dbReference type="EMBL" id="CP019606">
    <property type="protein sequence ID" value="AQP46442.1"/>
    <property type="molecule type" value="Genomic_DNA"/>
</dbReference>
<dbReference type="SUPFAM" id="SSF47384">
    <property type="entry name" value="Homodimeric domain of signal transducing histidine kinase"/>
    <property type="match status" value="1"/>
</dbReference>
<keyword evidence="4" id="KW-0597">Phosphoprotein</keyword>
<evidence type="ECO:0000259" key="12">
    <source>
        <dbReference type="PROSITE" id="PS50109"/>
    </source>
</evidence>
<dbReference type="Gene3D" id="3.30.565.10">
    <property type="entry name" value="Histidine kinase-like ATPase, C-terminal domain"/>
    <property type="match status" value="1"/>
</dbReference>
<reference evidence="15" key="1">
    <citation type="submission" date="2017-02" db="EMBL/GenBank/DDBJ databases">
        <title>Tessaracoccus aquaemaris sp. nov., isolated from the intestine of a Korean rockfish, Sebastes schlegelii, in a marine aquaculture pond.</title>
        <authorList>
            <person name="Tak E.J."/>
            <person name="Bae J.-W."/>
        </authorList>
    </citation>
    <scope>NUCLEOTIDE SEQUENCE [LARGE SCALE GENOMIC DNA]</scope>
    <source>
        <strain evidence="15">NSG39</strain>
    </source>
</reference>
<dbReference type="PRINTS" id="PR00344">
    <property type="entry name" value="BCTRLSENSOR"/>
</dbReference>
<dbReference type="CDD" id="cd00082">
    <property type="entry name" value="HisKA"/>
    <property type="match status" value="1"/>
</dbReference>
<dbReference type="InterPro" id="IPR003661">
    <property type="entry name" value="HisK_dim/P_dom"/>
</dbReference>
<dbReference type="EC" id="2.7.13.3" evidence="3"/>
<feature type="transmembrane region" description="Helical" evidence="11">
    <location>
        <begin position="192"/>
        <end position="212"/>
    </location>
</feature>
<keyword evidence="8 11" id="KW-1133">Transmembrane helix</keyword>
<name>A0A1Q2CK09_9ACTN</name>
<dbReference type="GO" id="GO:0000155">
    <property type="term" value="F:phosphorelay sensor kinase activity"/>
    <property type="evidence" value="ECO:0007669"/>
    <property type="project" value="InterPro"/>
</dbReference>
<evidence type="ECO:0000313" key="15">
    <source>
        <dbReference type="Proteomes" id="UP000188145"/>
    </source>
</evidence>
<dbReference type="Pfam" id="PF00512">
    <property type="entry name" value="HisKA"/>
    <property type="match status" value="1"/>
</dbReference>
<evidence type="ECO:0000256" key="9">
    <source>
        <dbReference type="ARBA" id="ARBA00023012"/>
    </source>
</evidence>
<dbReference type="STRING" id="1332264.BW730_01600"/>
<dbReference type="InterPro" id="IPR036890">
    <property type="entry name" value="HATPase_C_sf"/>
</dbReference>
<dbReference type="SUPFAM" id="SSF55874">
    <property type="entry name" value="ATPase domain of HSP90 chaperone/DNA topoisomerase II/histidine kinase"/>
    <property type="match status" value="1"/>
</dbReference>
<feature type="transmembrane region" description="Helical" evidence="11">
    <location>
        <begin position="20"/>
        <end position="42"/>
    </location>
</feature>
<dbReference type="PROSITE" id="PS50109">
    <property type="entry name" value="HIS_KIN"/>
    <property type="match status" value="1"/>
</dbReference>
<keyword evidence="6 11" id="KW-0812">Transmembrane</keyword>
<evidence type="ECO:0000256" key="11">
    <source>
        <dbReference type="SAM" id="Phobius"/>
    </source>
</evidence>
<evidence type="ECO:0000256" key="4">
    <source>
        <dbReference type="ARBA" id="ARBA00022553"/>
    </source>
</evidence>
<dbReference type="InterPro" id="IPR004358">
    <property type="entry name" value="Sig_transdc_His_kin-like_C"/>
</dbReference>
<dbReference type="PROSITE" id="PS50885">
    <property type="entry name" value="HAMP"/>
    <property type="match status" value="1"/>
</dbReference>
<protein>
    <recommendedName>
        <fullName evidence="3">histidine kinase</fullName>
        <ecNumber evidence="3">2.7.13.3</ecNumber>
    </recommendedName>
</protein>
<dbReference type="KEGG" id="tes:BW730_01600"/>
<dbReference type="OrthoDB" id="9786919at2"/>
<feature type="domain" description="HAMP" evidence="13">
    <location>
        <begin position="213"/>
        <end position="266"/>
    </location>
</feature>
<dbReference type="SMART" id="SM00388">
    <property type="entry name" value="HisKA"/>
    <property type="match status" value="1"/>
</dbReference>
<dbReference type="InterPro" id="IPR036097">
    <property type="entry name" value="HisK_dim/P_sf"/>
</dbReference>
<dbReference type="InterPro" id="IPR005467">
    <property type="entry name" value="His_kinase_dom"/>
</dbReference>
<gene>
    <name evidence="14" type="ORF">BW730_01600</name>
</gene>
<evidence type="ECO:0000256" key="3">
    <source>
        <dbReference type="ARBA" id="ARBA00012438"/>
    </source>
</evidence>
<dbReference type="InterPro" id="IPR003660">
    <property type="entry name" value="HAMP_dom"/>
</dbReference>
<organism evidence="14 15">
    <name type="scientific">Tessaracoccus aquimaris</name>
    <dbReference type="NCBI Taxonomy" id="1332264"/>
    <lineage>
        <taxon>Bacteria</taxon>
        <taxon>Bacillati</taxon>
        <taxon>Actinomycetota</taxon>
        <taxon>Actinomycetes</taxon>
        <taxon>Propionibacteriales</taxon>
        <taxon>Propionibacteriaceae</taxon>
        <taxon>Tessaracoccus</taxon>
    </lineage>
</organism>
<keyword evidence="7" id="KW-0418">Kinase</keyword>
<dbReference type="RefSeq" id="WP_077684773.1">
    <property type="nucleotide sequence ID" value="NZ_CP019606.1"/>
</dbReference>
<dbReference type="SMART" id="SM00387">
    <property type="entry name" value="HATPase_c"/>
    <property type="match status" value="1"/>
</dbReference>
<dbReference type="Gene3D" id="6.10.340.10">
    <property type="match status" value="1"/>
</dbReference>
<keyword evidence="15" id="KW-1185">Reference proteome</keyword>
<dbReference type="PANTHER" id="PTHR45436">
    <property type="entry name" value="SENSOR HISTIDINE KINASE YKOH"/>
    <property type="match status" value="1"/>
</dbReference>
<feature type="domain" description="Histidine kinase" evidence="12">
    <location>
        <begin position="274"/>
        <end position="482"/>
    </location>
</feature>
<evidence type="ECO:0000256" key="8">
    <source>
        <dbReference type="ARBA" id="ARBA00022989"/>
    </source>
</evidence>
<keyword evidence="5" id="KW-0808">Transferase</keyword>
<evidence type="ECO:0000256" key="5">
    <source>
        <dbReference type="ARBA" id="ARBA00022679"/>
    </source>
</evidence>
<dbReference type="GO" id="GO:0005886">
    <property type="term" value="C:plasma membrane"/>
    <property type="evidence" value="ECO:0007669"/>
    <property type="project" value="UniProtKB-SubCell"/>
</dbReference>
<accession>A0A1Q2CK09</accession>